<sequence>MDSKNVSPTQRILVWGVLATAIVVPLALSASSPLLAWRQPIYIAAGFAGVSAMVLMLLQPLLAGVHLPGLPPRWGRSAHRLVGGILVATIIVHVAGLWITSPPDVIDALLFRSPTPFSVWGVLAMWAIFGAAGLAAFRKSLGLSPRNWRRVHTALITVAVASSVFHAMLIEGTMEIISKFGLCVLVVGATAKTVADRRVWKN</sequence>
<feature type="transmembrane region" description="Helical" evidence="1">
    <location>
        <begin position="149"/>
        <end position="170"/>
    </location>
</feature>
<keyword evidence="1" id="KW-1133">Transmembrane helix</keyword>
<feature type="transmembrane region" description="Helical" evidence="1">
    <location>
        <begin position="41"/>
        <end position="69"/>
    </location>
</feature>
<keyword evidence="3" id="KW-1185">Reference proteome</keyword>
<keyword evidence="1" id="KW-0472">Membrane</keyword>
<feature type="transmembrane region" description="Helical" evidence="1">
    <location>
        <begin position="81"/>
        <end position="99"/>
    </location>
</feature>
<proteinExistence type="predicted"/>
<evidence type="ECO:0000313" key="3">
    <source>
        <dbReference type="Proteomes" id="UP000244911"/>
    </source>
</evidence>
<dbReference type="OrthoDB" id="7917288at2"/>
<name>A0A2R8AIX4_9RHOB</name>
<accession>A0A2R8AIX4</accession>
<evidence type="ECO:0000256" key="1">
    <source>
        <dbReference type="SAM" id="Phobius"/>
    </source>
</evidence>
<evidence type="ECO:0000313" key="2">
    <source>
        <dbReference type="EMBL" id="SPF75986.1"/>
    </source>
</evidence>
<evidence type="ECO:0008006" key="4">
    <source>
        <dbReference type="Google" id="ProtNLM"/>
    </source>
</evidence>
<dbReference type="Proteomes" id="UP000244911">
    <property type="component" value="Unassembled WGS sequence"/>
</dbReference>
<reference evidence="2 3" key="1">
    <citation type="submission" date="2018-03" db="EMBL/GenBank/DDBJ databases">
        <authorList>
            <person name="Keele B.F."/>
        </authorList>
    </citation>
    <scope>NUCLEOTIDE SEQUENCE [LARGE SCALE GENOMIC DNA]</scope>
    <source>
        <strain evidence="2 3">CECT 8811</strain>
    </source>
</reference>
<keyword evidence="1" id="KW-0812">Transmembrane</keyword>
<dbReference type="EMBL" id="OMOI01000001">
    <property type="protein sequence ID" value="SPF75986.1"/>
    <property type="molecule type" value="Genomic_DNA"/>
</dbReference>
<organism evidence="2 3">
    <name type="scientific">Aliiroseovarius pelagivivens</name>
    <dbReference type="NCBI Taxonomy" id="1639690"/>
    <lineage>
        <taxon>Bacteria</taxon>
        <taxon>Pseudomonadati</taxon>
        <taxon>Pseudomonadota</taxon>
        <taxon>Alphaproteobacteria</taxon>
        <taxon>Rhodobacterales</taxon>
        <taxon>Paracoccaceae</taxon>
        <taxon>Aliiroseovarius</taxon>
    </lineage>
</organism>
<gene>
    <name evidence="2" type="ORF">ALP8811_00982</name>
</gene>
<dbReference type="AlphaFoldDB" id="A0A2R8AIX4"/>
<protein>
    <recommendedName>
        <fullName evidence="4">Ferric oxidoreductase domain-containing protein</fullName>
    </recommendedName>
</protein>
<feature type="transmembrane region" description="Helical" evidence="1">
    <location>
        <begin position="12"/>
        <end position="35"/>
    </location>
</feature>
<feature type="transmembrane region" description="Helical" evidence="1">
    <location>
        <begin position="119"/>
        <end position="137"/>
    </location>
</feature>